<dbReference type="EMBL" id="NESQ01000006">
    <property type="protein sequence ID" value="PUU83863.1"/>
    <property type="molecule type" value="Genomic_DNA"/>
</dbReference>
<keyword evidence="4 9" id="KW-0812">Transmembrane</keyword>
<dbReference type="Pfam" id="PF00083">
    <property type="entry name" value="Sugar_tr"/>
    <property type="match status" value="1"/>
</dbReference>
<feature type="transmembrane region" description="Helical" evidence="9">
    <location>
        <begin position="341"/>
        <end position="362"/>
    </location>
</feature>
<evidence type="ECO:0000256" key="8">
    <source>
        <dbReference type="SAM" id="MobiDB-lite"/>
    </source>
</evidence>
<evidence type="ECO:0000256" key="2">
    <source>
        <dbReference type="ARBA" id="ARBA00010992"/>
    </source>
</evidence>
<feature type="transmembrane region" description="Helical" evidence="9">
    <location>
        <begin position="182"/>
        <end position="201"/>
    </location>
</feature>
<dbReference type="InterPro" id="IPR036259">
    <property type="entry name" value="MFS_trans_sf"/>
</dbReference>
<evidence type="ECO:0000256" key="5">
    <source>
        <dbReference type="ARBA" id="ARBA00022989"/>
    </source>
</evidence>
<feature type="transmembrane region" description="Helical" evidence="9">
    <location>
        <begin position="301"/>
        <end position="321"/>
    </location>
</feature>
<sequence length="550" mass="61762">MLEHFQTDSLSSCAPLSKDQQYIRSVAHVGFTKALLAQKPIPWTKPMFKLYCYLFIAFLNSCINGYDGSLMGGINAMSTYQKYFHMKTTGSSTGIVFAVYSIGHFMGCFICGPLSDSWGRRWGMFSGALTVIIGTCVQALSRTHAWFMCGRFILGLGASIVTTAAPVYVAEMAHPAWRGTLTGLYNTFYGVGAIAATWTMYHTQNWTSDLSWRLPIWLQAVASGSVLLGCLWCPETPRWLVSNDRNEEAVRVLTIYHGDGDRKSPFVLLSYKEMLEEIVLSGSDKRWWDYSELFNSTDARWRMVCVAGMAFFGQWSGNGAVSHFLPVLLGNVGVRSEATQLLHNAILTAVSFVASISGCLLVDRVGRRTILMIGTGLFVVWWTVITVLSSYYGKESNTNAIGSGATIAFIYLFGVTYSFSYTPLQALYPVECLKYETRAKGMGIFSFYTNIATLFNSYVIAVIVERINWRFFLIYIAWDILELIVIYFFFVETRSRTLEEVNEIFKDPKPRNKSLQKHDILVTQNGILYQGLEGDQQNPEAARPPPEQKP</sequence>
<evidence type="ECO:0000259" key="10">
    <source>
        <dbReference type="PROSITE" id="PS50850"/>
    </source>
</evidence>
<evidence type="ECO:0000256" key="7">
    <source>
        <dbReference type="RuleBase" id="RU003346"/>
    </source>
</evidence>
<organism evidence="11 12">
    <name type="scientific">Tuber borchii</name>
    <name type="common">White truffle</name>
    <dbReference type="NCBI Taxonomy" id="42251"/>
    <lineage>
        <taxon>Eukaryota</taxon>
        <taxon>Fungi</taxon>
        <taxon>Dikarya</taxon>
        <taxon>Ascomycota</taxon>
        <taxon>Pezizomycotina</taxon>
        <taxon>Pezizomycetes</taxon>
        <taxon>Pezizales</taxon>
        <taxon>Tuberaceae</taxon>
        <taxon>Tuber</taxon>
    </lineage>
</organism>
<protein>
    <submittedName>
        <fullName evidence="11">General substrate transporter</fullName>
    </submittedName>
</protein>
<feature type="transmembrane region" description="Helical" evidence="9">
    <location>
        <begin position="122"/>
        <end position="140"/>
    </location>
</feature>
<feature type="region of interest" description="Disordered" evidence="8">
    <location>
        <begin position="531"/>
        <end position="550"/>
    </location>
</feature>
<comment type="subcellular location">
    <subcellularLocation>
        <location evidence="1">Membrane</location>
        <topology evidence="1">Multi-pass membrane protein</topology>
    </subcellularLocation>
</comment>
<evidence type="ECO:0000313" key="11">
    <source>
        <dbReference type="EMBL" id="PUU83863.1"/>
    </source>
</evidence>
<reference evidence="11 12" key="1">
    <citation type="submission" date="2017-04" db="EMBL/GenBank/DDBJ databases">
        <title>Draft genome sequence of Tuber borchii Vittad., a whitish edible truffle.</title>
        <authorList>
            <consortium name="DOE Joint Genome Institute"/>
            <person name="Murat C."/>
            <person name="Kuo A."/>
            <person name="Barry K.W."/>
            <person name="Clum A."/>
            <person name="Dockter R.B."/>
            <person name="Fauchery L."/>
            <person name="Iotti M."/>
            <person name="Kohler A."/>
            <person name="Labutti K."/>
            <person name="Lindquist E.A."/>
            <person name="Lipzen A."/>
            <person name="Ohm R.A."/>
            <person name="Wang M."/>
            <person name="Grigoriev I.V."/>
            <person name="Zambonelli A."/>
            <person name="Martin F.M."/>
        </authorList>
    </citation>
    <scope>NUCLEOTIDE SEQUENCE [LARGE SCALE GENOMIC DNA]</scope>
    <source>
        <strain evidence="11 12">Tbo3840</strain>
    </source>
</reference>
<dbReference type="InterPro" id="IPR003663">
    <property type="entry name" value="Sugar/inositol_transpt"/>
</dbReference>
<name>A0A2T7A814_TUBBO</name>
<evidence type="ECO:0000256" key="4">
    <source>
        <dbReference type="ARBA" id="ARBA00022692"/>
    </source>
</evidence>
<dbReference type="OrthoDB" id="6133115at2759"/>
<feature type="transmembrane region" description="Helical" evidence="9">
    <location>
        <begin position="152"/>
        <end position="170"/>
    </location>
</feature>
<accession>A0A2T7A814</accession>
<feature type="transmembrane region" description="Helical" evidence="9">
    <location>
        <begin position="369"/>
        <end position="388"/>
    </location>
</feature>
<evidence type="ECO:0000313" key="12">
    <source>
        <dbReference type="Proteomes" id="UP000244722"/>
    </source>
</evidence>
<dbReference type="InterPro" id="IPR005828">
    <property type="entry name" value="MFS_sugar_transport-like"/>
</dbReference>
<dbReference type="Gene3D" id="1.20.1250.20">
    <property type="entry name" value="MFS general substrate transporter like domains"/>
    <property type="match status" value="1"/>
</dbReference>
<keyword evidence="3 7" id="KW-0813">Transport</keyword>
<feature type="transmembrane region" description="Helical" evidence="9">
    <location>
        <begin position="469"/>
        <end position="490"/>
    </location>
</feature>
<dbReference type="PROSITE" id="PS50850">
    <property type="entry name" value="MFS"/>
    <property type="match status" value="1"/>
</dbReference>
<dbReference type="SUPFAM" id="SSF103473">
    <property type="entry name" value="MFS general substrate transporter"/>
    <property type="match status" value="1"/>
</dbReference>
<proteinExistence type="inferred from homology"/>
<dbReference type="GO" id="GO:0005351">
    <property type="term" value="F:carbohydrate:proton symporter activity"/>
    <property type="evidence" value="ECO:0007669"/>
    <property type="project" value="TreeGrafter"/>
</dbReference>
<dbReference type="PANTHER" id="PTHR48022:SF79">
    <property type="entry name" value="LACTOSE PERMEASE, PUTATIVE (AFU_ORTHOLOGUE AFUA_6G01860)-RELATED"/>
    <property type="match status" value="1"/>
</dbReference>
<evidence type="ECO:0000256" key="6">
    <source>
        <dbReference type="ARBA" id="ARBA00023136"/>
    </source>
</evidence>
<keyword evidence="5 9" id="KW-1133">Transmembrane helix</keyword>
<evidence type="ECO:0000256" key="9">
    <source>
        <dbReference type="SAM" id="Phobius"/>
    </source>
</evidence>
<comment type="similarity">
    <text evidence="2 7">Belongs to the major facilitator superfamily. Sugar transporter (TC 2.A.1.1) family.</text>
</comment>
<feature type="domain" description="Major facilitator superfamily (MFS) profile" evidence="10">
    <location>
        <begin position="53"/>
        <end position="494"/>
    </location>
</feature>
<dbReference type="GO" id="GO:0016020">
    <property type="term" value="C:membrane"/>
    <property type="evidence" value="ECO:0007669"/>
    <property type="project" value="UniProtKB-SubCell"/>
</dbReference>
<feature type="transmembrane region" description="Helical" evidence="9">
    <location>
        <begin position="50"/>
        <end position="74"/>
    </location>
</feature>
<feature type="transmembrane region" description="Helical" evidence="9">
    <location>
        <begin position="94"/>
        <end position="115"/>
    </location>
</feature>
<dbReference type="AlphaFoldDB" id="A0A2T7A814"/>
<keyword evidence="12" id="KW-1185">Reference proteome</keyword>
<gene>
    <name evidence="11" type="ORF">B9Z19DRAFT_962089</name>
</gene>
<dbReference type="PANTHER" id="PTHR48022">
    <property type="entry name" value="PLASTIDIC GLUCOSE TRANSPORTER 4"/>
    <property type="match status" value="1"/>
</dbReference>
<feature type="transmembrane region" description="Helical" evidence="9">
    <location>
        <begin position="216"/>
        <end position="233"/>
    </location>
</feature>
<dbReference type="STRING" id="42251.A0A2T7A814"/>
<dbReference type="Proteomes" id="UP000244722">
    <property type="component" value="Unassembled WGS sequence"/>
</dbReference>
<dbReference type="FunFam" id="1.20.1250.20:FF:000217">
    <property type="entry name" value="MFS lactose permease, putative"/>
    <property type="match status" value="1"/>
</dbReference>
<comment type="caution">
    <text evidence="11">The sequence shown here is derived from an EMBL/GenBank/DDBJ whole genome shotgun (WGS) entry which is preliminary data.</text>
</comment>
<feature type="transmembrane region" description="Helical" evidence="9">
    <location>
        <begin position="442"/>
        <end position="463"/>
    </location>
</feature>
<evidence type="ECO:0000256" key="1">
    <source>
        <dbReference type="ARBA" id="ARBA00004141"/>
    </source>
</evidence>
<dbReference type="InterPro" id="IPR020846">
    <property type="entry name" value="MFS_dom"/>
</dbReference>
<dbReference type="InterPro" id="IPR050360">
    <property type="entry name" value="MFS_Sugar_Transporters"/>
</dbReference>
<evidence type="ECO:0000256" key="3">
    <source>
        <dbReference type="ARBA" id="ARBA00022448"/>
    </source>
</evidence>
<dbReference type="NCBIfam" id="TIGR00879">
    <property type="entry name" value="SP"/>
    <property type="match status" value="1"/>
</dbReference>
<keyword evidence="6 9" id="KW-0472">Membrane</keyword>
<feature type="transmembrane region" description="Helical" evidence="9">
    <location>
        <begin position="400"/>
        <end position="421"/>
    </location>
</feature>